<sequence>MKELNVAVMDCDYPQHSIIKQKKRDIEVVKTTPVYQNLLVEQAGRLKKKAYPVIGSNPADCMAE</sequence>
<dbReference type="RefSeq" id="WP_025076634.1">
    <property type="nucleotide sequence ID" value="NZ_JADMRY010000001.1"/>
</dbReference>
<dbReference type="GeneID" id="82153538"/>
<reference evidence="1" key="1">
    <citation type="submission" date="2021-02" db="EMBL/GenBank/DDBJ databases">
        <title>Infant gut strain persistence is associated with maternal origin, phylogeny, and functional potential including surface adhesion and iron acquisition.</title>
        <authorList>
            <person name="Lou Y.C."/>
        </authorList>
    </citation>
    <scope>NUCLEOTIDE SEQUENCE</scope>
    <source>
        <strain evidence="1">L3_082_243G1_dasL3_082_243G1_maxbin2.maxbin.015s ta_sub</strain>
    </source>
</reference>
<gene>
    <name evidence="1" type="ORF">KHY35_10135</name>
</gene>
<evidence type="ECO:0000313" key="2">
    <source>
        <dbReference type="Proteomes" id="UP000782901"/>
    </source>
</evidence>
<organism evidence="1 2">
    <name type="scientific">Bacteroides thetaiotaomicron</name>
    <dbReference type="NCBI Taxonomy" id="818"/>
    <lineage>
        <taxon>Bacteria</taxon>
        <taxon>Pseudomonadati</taxon>
        <taxon>Bacteroidota</taxon>
        <taxon>Bacteroidia</taxon>
        <taxon>Bacteroidales</taxon>
        <taxon>Bacteroidaceae</taxon>
        <taxon>Bacteroides</taxon>
    </lineage>
</organism>
<proteinExistence type="predicted"/>
<accession>A0A943HRL9</accession>
<dbReference type="AlphaFoldDB" id="A0A943HRL9"/>
<name>A0A943HRL9_BACT4</name>
<comment type="caution">
    <text evidence="1">The sequence shown here is derived from an EMBL/GenBank/DDBJ whole genome shotgun (WGS) entry which is preliminary data.</text>
</comment>
<dbReference type="Proteomes" id="UP000782901">
    <property type="component" value="Unassembled WGS sequence"/>
</dbReference>
<evidence type="ECO:0000313" key="1">
    <source>
        <dbReference type="EMBL" id="MBS5411057.1"/>
    </source>
</evidence>
<dbReference type="EMBL" id="JAGZEE010000013">
    <property type="protein sequence ID" value="MBS5411057.1"/>
    <property type="molecule type" value="Genomic_DNA"/>
</dbReference>
<protein>
    <submittedName>
        <fullName evidence="1">Conjugal transfer protein TraA</fullName>
    </submittedName>
</protein>